<dbReference type="InterPro" id="IPR057942">
    <property type="entry name" value="TPR_TNPO3_IPO13_3rd"/>
</dbReference>
<dbReference type="STRING" id="569365.A0A0D2C660"/>
<evidence type="ECO:0000256" key="6">
    <source>
        <dbReference type="SAM" id="Coils"/>
    </source>
</evidence>
<name>A0A0D2C660_9EURO</name>
<dbReference type="SMART" id="SM00913">
    <property type="entry name" value="IBN_N"/>
    <property type="match status" value="1"/>
</dbReference>
<dbReference type="GeneID" id="27345664"/>
<dbReference type="EMBL" id="KN847043">
    <property type="protein sequence ID" value="KIW26653.1"/>
    <property type="molecule type" value="Genomic_DNA"/>
</dbReference>
<dbReference type="GO" id="GO:0031267">
    <property type="term" value="F:small GTPase binding"/>
    <property type="evidence" value="ECO:0007669"/>
    <property type="project" value="InterPro"/>
</dbReference>
<dbReference type="InterPro" id="IPR001494">
    <property type="entry name" value="Importin-beta_N"/>
</dbReference>
<evidence type="ECO:0000256" key="1">
    <source>
        <dbReference type="ARBA" id="ARBA00004123"/>
    </source>
</evidence>
<gene>
    <name evidence="8" type="ORF">PV07_06470</name>
</gene>
<proteinExistence type="inferred from homology"/>
<reference evidence="8 9" key="1">
    <citation type="submission" date="2015-01" db="EMBL/GenBank/DDBJ databases">
        <title>The Genome Sequence of Cladophialophora immunda CBS83496.</title>
        <authorList>
            <consortium name="The Broad Institute Genomics Platform"/>
            <person name="Cuomo C."/>
            <person name="de Hoog S."/>
            <person name="Gorbushina A."/>
            <person name="Stielow B."/>
            <person name="Teixiera M."/>
            <person name="Abouelleil A."/>
            <person name="Chapman S.B."/>
            <person name="Priest M."/>
            <person name="Young S.K."/>
            <person name="Wortman J."/>
            <person name="Nusbaum C."/>
            <person name="Birren B."/>
        </authorList>
    </citation>
    <scope>NUCLEOTIDE SEQUENCE [LARGE SCALE GENOMIC DNA]</scope>
    <source>
        <strain evidence="8 9">CBS 83496</strain>
    </source>
</reference>
<dbReference type="InterPro" id="IPR016024">
    <property type="entry name" value="ARM-type_fold"/>
</dbReference>
<sequence length="1072" mass="119071">MTHCRPLSKAWISDHPFASIFEDSGIDYILLSCAQRPPWTFGNFLLRLEQDVLFDARLTEIMEQLIGELYQPANQSSPERINEIQKQIQRLQREKSAWQLALDLLHHGEATIRFYGALTLTIKINADWDHDGLGKDEYMRKSLLGALVGNYIRLVNLPDSNFVLQKLGSTLVTFFARPDSGWNLPFRQVLASFLSRNYVSEEDLPDMDQLLEACNDCSNNELKGMLLIATIMAEDLSSRSASSLDEGRLNNHVAANSLDVWLLLRYCVKRGIGQQQAEATLEQARSQSEDMLQLVMKAIPYWASMSKYAESTQARRSEGIARDCIATTVNYLEEEFYTGTVLQMLISLENSSAKLLREALPNFPASIANSPKVREMVDLLLQGDFVSDGVLYVDLLESIMSHIDITKPDFLHNHRYNEVVRTLQRLLSCDGVAVIEDPVCQIVLEKISEIVEGYADWEDMNDPAQGFLKGLTANACEACLLKIRIPPDEMSSETQSWDADDRAKFQDFRYDVQDFFQSAFLVLGNALIEEIVKSILGQGTSPDWSTFEAGTFSLIAFADTMSSSPDTYDVLITTILGSPAWSYFLQTADNVPDQALRTAIRFIAENVTYLHRHPDRLVAILNFLFSSLHLQASTSAASRAIYNLCDSHRRMLKEGLPQFMDSLASIGDIGETERHRIYAAVAAIIQALPAEEAKVEPLSRLLAPIGHALTTLDGNNVDKADILRGCIDIMQTLASIGKGLRSPADVPVDLEASSTGSSDFWTSGHGASVQQNVLAMYHATMQKVGSYVDNVFVDACCDFIKSGFTEEHPSPFKFTDSIGLELVTQFINLDNPSIDNTMACASSFLASVSPQNLHASVSGLVYAVISNQQHVLSKYQETKQLPDNNFQSSSLDFLNRLLSKWAAMWFDMQDSQNTAAVSVEMGLIVMADSDTLPRRSAAGYFAAFAEVSGPESGLDSEANARLKGMLLTFGPRILSLVLRLLGGECARSEIDSLTETLKRFVQKQFMLSKAVLREAIKQESGVMSDKAINATTLEQRNRFVAQVEALRGARKTIDVVKDFWIACRGSGFGYIA</sequence>
<dbReference type="SUPFAM" id="SSF48371">
    <property type="entry name" value="ARM repeat"/>
    <property type="match status" value="1"/>
</dbReference>
<comment type="similarity">
    <text evidence="2">Belongs to the importin beta family.</text>
</comment>
<evidence type="ECO:0000256" key="2">
    <source>
        <dbReference type="ARBA" id="ARBA00007991"/>
    </source>
</evidence>
<evidence type="ECO:0000313" key="8">
    <source>
        <dbReference type="EMBL" id="KIW26653.1"/>
    </source>
</evidence>
<dbReference type="PANTHER" id="PTHR12363">
    <property type="entry name" value="TRANSPORTIN 3 AND IMPORTIN 13"/>
    <property type="match status" value="1"/>
</dbReference>
<dbReference type="GO" id="GO:0005737">
    <property type="term" value="C:cytoplasm"/>
    <property type="evidence" value="ECO:0007669"/>
    <property type="project" value="TreeGrafter"/>
</dbReference>
<dbReference type="Gene3D" id="1.25.10.10">
    <property type="entry name" value="Leucine-rich Repeat Variant"/>
    <property type="match status" value="1"/>
</dbReference>
<keyword evidence="5" id="KW-0539">Nucleus</keyword>
<keyword evidence="6" id="KW-0175">Coiled coil</keyword>
<keyword evidence="9" id="KW-1185">Reference proteome</keyword>
<keyword evidence="4" id="KW-0653">Protein transport</keyword>
<evidence type="ECO:0000256" key="4">
    <source>
        <dbReference type="ARBA" id="ARBA00022927"/>
    </source>
</evidence>
<feature type="domain" description="Importin N-terminal" evidence="7">
    <location>
        <begin position="84"/>
        <end position="149"/>
    </location>
</feature>
<dbReference type="Proteomes" id="UP000054466">
    <property type="component" value="Unassembled WGS sequence"/>
</dbReference>
<protein>
    <recommendedName>
        <fullName evidence="7">Importin N-terminal domain-containing protein</fullName>
    </recommendedName>
</protein>
<keyword evidence="3" id="KW-0813">Transport</keyword>
<dbReference type="VEuPathDB" id="FungiDB:PV07_06470"/>
<evidence type="ECO:0000313" key="9">
    <source>
        <dbReference type="Proteomes" id="UP000054466"/>
    </source>
</evidence>
<dbReference type="GO" id="GO:0006606">
    <property type="term" value="P:protein import into nucleus"/>
    <property type="evidence" value="ECO:0007669"/>
    <property type="project" value="TreeGrafter"/>
</dbReference>
<accession>A0A0D2C660</accession>
<dbReference type="InterPro" id="IPR011989">
    <property type="entry name" value="ARM-like"/>
</dbReference>
<dbReference type="Pfam" id="PF24140">
    <property type="entry name" value="TPR_TNPO3_IPO13_3rd"/>
    <property type="match status" value="1"/>
</dbReference>
<dbReference type="GO" id="GO:0005634">
    <property type="term" value="C:nucleus"/>
    <property type="evidence" value="ECO:0007669"/>
    <property type="project" value="UniProtKB-SubCell"/>
</dbReference>
<evidence type="ECO:0000256" key="5">
    <source>
        <dbReference type="ARBA" id="ARBA00023242"/>
    </source>
</evidence>
<dbReference type="OrthoDB" id="2016913at2759"/>
<dbReference type="AlphaFoldDB" id="A0A0D2C660"/>
<dbReference type="PANTHER" id="PTHR12363:SF33">
    <property type="entry name" value="IMPORTIN-13"/>
    <property type="match status" value="1"/>
</dbReference>
<dbReference type="HOGENOM" id="CLU_005271_0_0_1"/>
<dbReference type="RefSeq" id="XP_016246869.1">
    <property type="nucleotide sequence ID" value="XM_016393450.1"/>
</dbReference>
<feature type="coiled-coil region" evidence="6">
    <location>
        <begin position="74"/>
        <end position="101"/>
    </location>
</feature>
<organism evidence="8 9">
    <name type="scientific">Cladophialophora immunda</name>
    <dbReference type="NCBI Taxonomy" id="569365"/>
    <lineage>
        <taxon>Eukaryota</taxon>
        <taxon>Fungi</taxon>
        <taxon>Dikarya</taxon>
        <taxon>Ascomycota</taxon>
        <taxon>Pezizomycotina</taxon>
        <taxon>Eurotiomycetes</taxon>
        <taxon>Chaetothyriomycetidae</taxon>
        <taxon>Chaetothyriales</taxon>
        <taxon>Herpotrichiellaceae</taxon>
        <taxon>Cladophialophora</taxon>
    </lineage>
</organism>
<evidence type="ECO:0000259" key="7">
    <source>
        <dbReference type="SMART" id="SM00913"/>
    </source>
</evidence>
<dbReference type="InterPro" id="IPR051345">
    <property type="entry name" value="Importin_beta-like_NTR"/>
</dbReference>
<comment type="subcellular location">
    <subcellularLocation>
        <location evidence="1">Nucleus</location>
    </subcellularLocation>
</comment>
<evidence type="ECO:0000256" key="3">
    <source>
        <dbReference type="ARBA" id="ARBA00022448"/>
    </source>
</evidence>